<protein>
    <submittedName>
        <fullName evidence="2">Cell cycle checkpoint control protein family</fullName>
    </submittedName>
</protein>
<accession>A0A1D6K2T9</accession>
<name>A0A1D6K2T9_MAIZE</name>
<organism evidence="2">
    <name type="scientific">Zea mays</name>
    <name type="common">Maize</name>
    <dbReference type="NCBI Taxonomy" id="4577"/>
    <lineage>
        <taxon>Eukaryota</taxon>
        <taxon>Viridiplantae</taxon>
        <taxon>Streptophyta</taxon>
        <taxon>Embryophyta</taxon>
        <taxon>Tracheophyta</taxon>
        <taxon>Spermatophyta</taxon>
        <taxon>Magnoliopsida</taxon>
        <taxon>Liliopsida</taxon>
        <taxon>Poales</taxon>
        <taxon>Poaceae</taxon>
        <taxon>PACMAD clade</taxon>
        <taxon>Panicoideae</taxon>
        <taxon>Andropogonodae</taxon>
        <taxon>Andropogoneae</taxon>
        <taxon>Tripsacinae</taxon>
        <taxon>Zea</taxon>
    </lineage>
</organism>
<dbReference type="EMBL" id="CM007647">
    <property type="protein sequence ID" value="ONL97986.1"/>
    <property type="molecule type" value="Genomic_DNA"/>
</dbReference>
<evidence type="ECO:0000256" key="1">
    <source>
        <dbReference type="SAM" id="MobiDB-lite"/>
    </source>
</evidence>
<proteinExistence type="predicted"/>
<gene>
    <name evidence="2" type="ORF">ZEAMMB73_Zm00001d029123</name>
</gene>
<sequence>MELSMSGSSLRTFGRCVTFLARVASELVLQAHPAKLAVGVRFDLPSARLLRPVSPRRRGFGTVFHAAAVQRPPQVPARRPPHAARRARPTRRIPPRTRRTQAPDHPPLPQWCEEDVLDRVQRRARGAVAVARPGTVPEPPSHSAAGAGAAVVQLPVLAAGAHNHRYRSCFRVT</sequence>
<feature type="region of interest" description="Disordered" evidence="1">
    <location>
        <begin position="72"/>
        <end position="110"/>
    </location>
</feature>
<dbReference type="AlphaFoldDB" id="A0A1D6K2T9"/>
<reference evidence="2" key="1">
    <citation type="submission" date="2015-12" db="EMBL/GenBank/DDBJ databases">
        <title>Update maize B73 reference genome by single molecule sequencing technologies.</title>
        <authorList>
            <consortium name="Maize Genome Sequencing Project"/>
            <person name="Ware D."/>
        </authorList>
    </citation>
    <scope>NUCLEOTIDE SEQUENCE [LARGE SCALE GENOMIC DNA]</scope>
    <source>
        <tissue evidence="2">Seedling</tissue>
    </source>
</reference>
<feature type="compositionally biased region" description="Basic residues" evidence="1">
    <location>
        <begin position="79"/>
        <end position="99"/>
    </location>
</feature>
<evidence type="ECO:0000313" key="2">
    <source>
        <dbReference type="EMBL" id="ONL97986.1"/>
    </source>
</evidence>